<name>A0A8S2SNX4_9BILA</name>
<organism evidence="1 2">
    <name type="scientific">Rotaria magnacalcarata</name>
    <dbReference type="NCBI Taxonomy" id="392030"/>
    <lineage>
        <taxon>Eukaryota</taxon>
        <taxon>Metazoa</taxon>
        <taxon>Spiralia</taxon>
        <taxon>Gnathifera</taxon>
        <taxon>Rotifera</taxon>
        <taxon>Eurotatoria</taxon>
        <taxon>Bdelloidea</taxon>
        <taxon>Philodinida</taxon>
        <taxon>Philodinidae</taxon>
        <taxon>Rotaria</taxon>
    </lineage>
</organism>
<feature type="non-terminal residue" evidence="1">
    <location>
        <position position="1"/>
    </location>
</feature>
<gene>
    <name evidence="1" type="ORF">SMN809_LOCUS23306</name>
</gene>
<dbReference type="EMBL" id="CAJOBI010024188">
    <property type="protein sequence ID" value="CAF4234815.1"/>
    <property type="molecule type" value="Genomic_DNA"/>
</dbReference>
<accession>A0A8S2SNX4</accession>
<reference evidence="1" key="1">
    <citation type="submission" date="2021-02" db="EMBL/GenBank/DDBJ databases">
        <authorList>
            <person name="Nowell W R."/>
        </authorList>
    </citation>
    <scope>NUCLEOTIDE SEQUENCE</scope>
</reference>
<proteinExistence type="predicted"/>
<dbReference type="AlphaFoldDB" id="A0A8S2SNX4"/>
<protein>
    <submittedName>
        <fullName evidence="1">Uncharacterized protein</fullName>
    </submittedName>
</protein>
<sequence>MATYDNLSSRVPRRSDDISFVTAPAKHFRILDERRVDHATIFDQNETWCNAGEERR</sequence>
<evidence type="ECO:0000313" key="1">
    <source>
        <dbReference type="EMBL" id="CAF4234815.1"/>
    </source>
</evidence>
<comment type="caution">
    <text evidence="1">The sequence shown here is derived from an EMBL/GenBank/DDBJ whole genome shotgun (WGS) entry which is preliminary data.</text>
</comment>
<evidence type="ECO:0000313" key="2">
    <source>
        <dbReference type="Proteomes" id="UP000676336"/>
    </source>
</evidence>
<dbReference type="Proteomes" id="UP000676336">
    <property type="component" value="Unassembled WGS sequence"/>
</dbReference>